<dbReference type="GO" id="GO:0008270">
    <property type="term" value="F:zinc ion binding"/>
    <property type="evidence" value="ECO:0007669"/>
    <property type="project" value="UniProtKB-KW"/>
</dbReference>
<dbReference type="EMBL" id="CP000595">
    <property type="protein sequence ID" value="ABP00058.1"/>
    <property type="molecule type" value="Genomic_DNA"/>
</dbReference>
<keyword evidence="5" id="KW-1185">Reference proteome</keyword>
<dbReference type="SMART" id="SM00401">
    <property type="entry name" value="ZnF_GATA"/>
    <property type="match status" value="2"/>
</dbReference>
<keyword evidence="1" id="KW-0863">Zinc-finger</keyword>
<accession>A4S8G5</accession>
<evidence type="ECO:0000256" key="1">
    <source>
        <dbReference type="PROSITE-ProRule" id="PRU00094"/>
    </source>
</evidence>
<feature type="region of interest" description="Disordered" evidence="2">
    <location>
        <begin position="1"/>
        <end position="82"/>
    </location>
</feature>
<evidence type="ECO:0000259" key="3">
    <source>
        <dbReference type="PROSITE" id="PS50114"/>
    </source>
</evidence>
<keyword evidence="1" id="KW-0862">Zinc</keyword>
<dbReference type="HOGENOM" id="CLU_770283_0_0_1"/>
<name>A4S8G5_OSTLU</name>
<dbReference type="GeneID" id="5005726"/>
<organism evidence="4 5">
    <name type="scientific">Ostreococcus lucimarinus (strain CCE9901)</name>
    <dbReference type="NCBI Taxonomy" id="436017"/>
    <lineage>
        <taxon>Eukaryota</taxon>
        <taxon>Viridiplantae</taxon>
        <taxon>Chlorophyta</taxon>
        <taxon>Mamiellophyceae</taxon>
        <taxon>Mamiellales</taxon>
        <taxon>Bathycoccaceae</taxon>
        <taxon>Ostreococcus</taxon>
    </lineage>
</organism>
<dbReference type="Gramene" id="ABP00058">
    <property type="protein sequence ID" value="ABP00058"/>
    <property type="gene ID" value="OSTLU_27844"/>
</dbReference>
<reference evidence="4 5" key="1">
    <citation type="journal article" date="2007" name="Proc. Natl. Acad. Sci. U.S.A.">
        <title>The tiny eukaryote Ostreococcus provides genomic insights into the paradox of plankton speciation.</title>
        <authorList>
            <person name="Palenik B."/>
            <person name="Grimwood J."/>
            <person name="Aerts A."/>
            <person name="Rouze P."/>
            <person name="Salamov A."/>
            <person name="Putnam N."/>
            <person name="Dupont C."/>
            <person name="Jorgensen R."/>
            <person name="Derelle E."/>
            <person name="Rombauts S."/>
            <person name="Zhou K."/>
            <person name="Otillar R."/>
            <person name="Merchant S.S."/>
            <person name="Podell S."/>
            <person name="Gaasterland T."/>
            <person name="Napoli C."/>
            <person name="Gendler K."/>
            <person name="Manuell A."/>
            <person name="Tai V."/>
            <person name="Vallon O."/>
            <person name="Piganeau G."/>
            <person name="Jancek S."/>
            <person name="Heijde M."/>
            <person name="Jabbari K."/>
            <person name="Bowler C."/>
            <person name="Lohr M."/>
            <person name="Robbens S."/>
            <person name="Werner G."/>
            <person name="Dubchak I."/>
            <person name="Pazour G.J."/>
            <person name="Ren Q."/>
            <person name="Paulsen I."/>
            <person name="Delwiche C."/>
            <person name="Schmutz J."/>
            <person name="Rokhsar D."/>
            <person name="Van de Peer Y."/>
            <person name="Moreau H."/>
            <person name="Grigoriev I.V."/>
        </authorList>
    </citation>
    <scope>NUCLEOTIDE SEQUENCE [LARGE SCALE GENOMIC DNA]</scope>
    <source>
        <strain evidence="4 5">CCE9901</strain>
    </source>
</reference>
<proteinExistence type="predicted"/>
<dbReference type="GO" id="GO:0006355">
    <property type="term" value="P:regulation of DNA-templated transcription"/>
    <property type="evidence" value="ECO:0007669"/>
    <property type="project" value="InterPro"/>
</dbReference>
<feature type="compositionally biased region" description="Basic and acidic residues" evidence="2">
    <location>
        <begin position="1"/>
        <end position="10"/>
    </location>
</feature>
<feature type="compositionally biased region" description="Basic residues" evidence="2">
    <location>
        <begin position="290"/>
        <end position="305"/>
    </location>
</feature>
<feature type="region of interest" description="Disordered" evidence="2">
    <location>
        <begin position="282"/>
        <end position="326"/>
    </location>
</feature>
<gene>
    <name evidence="4" type="ORF">OSTLU_27844</name>
</gene>
<evidence type="ECO:0000313" key="5">
    <source>
        <dbReference type="Proteomes" id="UP000001568"/>
    </source>
</evidence>
<dbReference type="Proteomes" id="UP000001568">
    <property type="component" value="Chromosome 15"/>
</dbReference>
<protein>
    <recommendedName>
        <fullName evidence="3">GATA-type domain-containing protein</fullName>
    </recommendedName>
</protein>
<dbReference type="InterPro" id="IPR000679">
    <property type="entry name" value="Znf_GATA"/>
</dbReference>
<dbReference type="PROSITE" id="PS50114">
    <property type="entry name" value="GATA_ZN_FINGER_2"/>
    <property type="match status" value="1"/>
</dbReference>
<dbReference type="RefSeq" id="XP_001421764.1">
    <property type="nucleotide sequence ID" value="XM_001421727.1"/>
</dbReference>
<feature type="domain" description="GATA-type" evidence="3">
    <location>
        <begin position="76"/>
        <end position="99"/>
    </location>
</feature>
<dbReference type="KEGG" id="olu:OSTLU_27844"/>
<evidence type="ECO:0000256" key="2">
    <source>
        <dbReference type="SAM" id="MobiDB-lite"/>
    </source>
</evidence>
<evidence type="ECO:0000313" key="4">
    <source>
        <dbReference type="EMBL" id="ABP00058.1"/>
    </source>
</evidence>
<dbReference type="AlphaFoldDB" id="A4S8G5"/>
<keyword evidence="1" id="KW-0479">Metal-binding</keyword>
<sequence>MSRRATRERSLVASVRAPSDDRARVQATTRETTARLGSLDARPGRATGTPRKRPAATAEGARGTPGQRTEKRAPPATDGRACETCGAEKTSRWRRMDDGGGDATRFRCKACFQRERRKRNATTEHVVDGVVRACVECGETKCRGEWVRVAADDPARGTAATGREGGALGTRCAKCYERARKERRKNEGALTRCEKCGNSANGMLLVSDPSEDAAAGGKCCHKCYHRTKNRMRKLRDERTCADCRKAKRTEPDVRWYRSKETGPEGEPVWTCHQCFSDRANHPDLNAAGAPRKRMPPHKNGGKKAQKPSSAPPRHCPSCDRTKQSSQWRKSGEHTVCTACYQRHLRARKYRQREPVGTFAI</sequence>
<dbReference type="GO" id="GO:0043565">
    <property type="term" value="F:sequence-specific DNA binding"/>
    <property type="evidence" value="ECO:0007669"/>
    <property type="project" value="InterPro"/>
</dbReference>